<dbReference type="EMBL" id="FOEL01000010">
    <property type="protein sequence ID" value="SER04314.1"/>
    <property type="molecule type" value="Genomic_DNA"/>
</dbReference>
<dbReference type="AlphaFoldDB" id="A0A1H9KYP4"/>
<organism evidence="1 2">
    <name type="scientific">Lysinibacillus fusiformis</name>
    <dbReference type="NCBI Taxonomy" id="28031"/>
    <lineage>
        <taxon>Bacteria</taxon>
        <taxon>Bacillati</taxon>
        <taxon>Bacillota</taxon>
        <taxon>Bacilli</taxon>
        <taxon>Bacillales</taxon>
        <taxon>Bacillaceae</taxon>
        <taxon>Lysinibacillus</taxon>
    </lineage>
</organism>
<gene>
    <name evidence="1" type="ORF">SAMN02787113_02884</name>
</gene>
<reference evidence="1 2" key="1">
    <citation type="submission" date="2016-10" db="EMBL/GenBank/DDBJ databases">
        <authorList>
            <person name="Varghese N."/>
            <person name="Submissions S."/>
        </authorList>
    </citation>
    <scope>NUCLEOTIDE SEQUENCE [LARGE SCALE GENOMIC DNA]</scope>
    <source>
        <strain evidence="1 2">TC-13</strain>
    </source>
</reference>
<evidence type="ECO:0000313" key="2">
    <source>
        <dbReference type="Proteomes" id="UP000199410"/>
    </source>
</evidence>
<dbReference type="Proteomes" id="UP000199410">
    <property type="component" value="Unassembled WGS sequence"/>
</dbReference>
<name>A0A1H9KYP4_9BACI</name>
<evidence type="ECO:0000313" key="1">
    <source>
        <dbReference type="EMBL" id="SER04314.1"/>
    </source>
</evidence>
<evidence type="ECO:0008006" key="3">
    <source>
        <dbReference type="Google" id="ProtNLM"/>
    </source>
</evidence>
<dbReference type="RefSeq" id="WP_089986449.1">
    <property type="nucleotide sequence ID" value="NZ_FMVP01000010.1"/>
</dbReference>
<protein>
    <recommendedName>
        <fullName evidence="3">Guanylate cyclase domain-containing protein</fullName>
    </recommendedName>
</protein>
<proteinExistence type="predicted"/>
<comment type="caution">
    <text evidence="1">The sequence shown here is derived from an EMBL/GenBank/DDBJ whole genome shotgun (WGS) entry which is preliminary data.</text>
</comment>
<accession>A0A1H9KYP4</accession>
<sequence>MDLNCKYEKKILVFFDVLGFKDMVQRKYKDKPEKIKEILNTMHVLSSPSYTSELIIFSDSVINILEIKPKYSEHGQTFADYLNVIFNDIATIQVNMFGLYGVLIRGSIVIGDIYYEGENNLLFGPALVDAYELESKYSIYPRFLIGKSIVDKISEAEWLDVTEDVDGHYYIDVFKWLVKLEPEKQHLVTLKSKIEEEINMLGDKPNLGVLSKYSWFLNKIKDREKQDLRKNRT</sequence>